<evidence type="ECO:0000256" key="7">
    <source>
        <dbReference type="ARBA" id="ARBA00023065"/>
    </source>
</evidence>
<sequence length="845" mass="90858">MVSDLDLGITLIAIAPFLAAALAPFIHRFTKSHSGWVLAIIPASIFVYLLGFVEQIASGEVVNAGFDWVPSYGLRLSFYLDGLSVTFALLISGIGTFIVLYSGAYLKGHIHQGRFLAFMLMFMGSMLGLVLSNNLVSLFVFWELTAITSFLLIGFDHVREASRRAAIQALVITGLGGLALLAAIVLLRQFTGEWDMTSMFGWSEAIKEGDMYLPILLLVIFAAFTKSAQFPFHFWLPNAMEAPTPVSAYLHSATMVKAGVYLLARFNPVLGDTFEWGLILQVFGGFTLLWGAAMAMKQTDLKQMLAQTTVASLVRLVLLIGIGTDVAITAAVLYLLSHAFYKGALFMVAGSVDHSTGTRDIRELGGLWRAMPLTFAAAAIGVAGMAGVPATVAFMAKEEMYAILELSSISDLFTNWTTTLAIAVMILGNAMMMAVGLSMLFKAFFGEMKTTPLKPHEGSLSIWIGALVLGGFSLWAGTQLYYFTNTILIPVASSIAGYGVEASLYIKFSMLTTLPFALSTLTWILGVVIFLAIPDIRAIMRSFAKNLGWSFDKIFDWLIFGLIKLSARVTDFLHHGRLEIYLYVVFVGFALALILPFFGSFSLPSMPPIQTISFYEGGIFVMALIGLGAVVMAKTRLVAIVSLGIQGFAVALIFMLFGAPDLGFTQLMVETLSVVILALVMTRLHLDQRDFREPLEILRDGGLAVIVGVGVTFAMFAVLQTTLDTRLSDFFTLTSVPLAHGSNIVNVILVDYRGLDTLGEISVVLAAGIAIIALIRIRAGGPQTGSGLLKKITGGRRKKTAAASKASKAAKTSKSTRAASPRKGASAKGKASVAPTPAAQGSKPV</sequence>
<evidence type="ECO:0000256" key="5">
    <source>
        <dbReference type="ARBA" id="ARBA00022692"/>
    </source>
</evidence>
<protein>
    <submittedName>
        <fullName evidence="15">Na(+) H(+) antiporter subunit A</fullName>
    </submittedName>
</protein>
<gene>
    <name evidence="15" type="ORF">MNBD_ALPHA11-2484</name>
</gene>
<organism evidence="15">
    <name type="scientific">hydrothermal vent metagenome</name>
    <dbReference type="NCBI Taxonomy" id="652676"/>
    <lineage>
        <taxon>unclassified sequences</taxon>
        <taxon>metagenomes</taxon>
        <taxon>ecological metagenomes</taxon>
    </lineage>
</organism>
<dbReference type="EMBL" id="UOEQ01000417">
    <property type="protein sequence ID" value="VAW22420.1"/>
    <property type="molecule type" value="Genomic_DNA"/>
</dbReference>
<name>A0A3B0U0A7_9ZZZZ</name>
<keyword evidence="5 10" id="KW-0812">Transmembrane</keyword>
<feature type="transmembrane region" description="Helical" evidence="10">
    <location>
        <begin position="612"/>
        <end position="630"/>
    </location>
</feature>
<feature type="transmembrane region" description="Helical" evidence="10">
    <location>
        <begin position="137"/>
        <end position="155"/>
    </location>
</feature>
<dbReference type="Pfam" id="PF20501">
    <property type="entry name" value="MbhE"/>
    <property type="match status" value="1"/>
</dbReference>
<dbReference type="NCBIfam" id="NF009287">
    <property type="entry name" value="PRK12647.1"/>
    <property type="match status" value="1"/>
</dbReference>
<dbReference type="InterPro" id="IPR001750">
    <property type="entry name" value="ND/Mrp_TM"/>
</dbReference>
<feature type="domain" description="NADH:quinone oxidoreductase/Mrp antiporter transmembrane" evidence="11">
    <location>
        <begin position="132"/>
        <end position="400"/>
    </location>
</feature>
<dbReference type="Pfam" id="PF00361">
    <property type="entry name" value="Proton_antipo_M"/>
    <property type="match status" value="1"/>
</dbReference>
<proteinExistence type="predicted"/>
<dbReference type="AlphaFoldDB" id="A0A3B0U0A7"/>
<feature type="transmembrane region" description="Helical" evidence="10">
    <location>
        <begin position="276"/>
        <end position="293"/>
    </location>
</feature>
<dbReference type="InterPro" id="IPR001516">
    <property type="entry name" value="Proton_antipo_N"/>
</dbReference>
<feature type="transmembrane region" description="Helical" evidence="10">
    <location>
        <begin position="513"/>
        <end position="534"/>
    </location>
</feature>
<evidence type="ECO:0000256" key="3">
    <source>
        <dbReference type="ARBA" id="ARBA00022449"/>
    </source>
</evidence>
<feature type="transmembrane region" description="Helical" evidence="10">
    <location>
        <begin position="211"/>
        <end position="236"/>
    </location>
</feature>
<reference evidence="15" key="1">
    <citation type="submission" date="2018-06" db="EMBL/GenBank/DDBJ databases">
        <authorList>
            <person name="Zhirakovskaya E."/>
        </authorList>
    </citation>
    <scope>NUCLEOTIDE SEQUENCE</scope>
</reference>
<evidence type="ECO:0000259" key="12">
    <source>
        <dbReference type="Pfam" id="PF00662"/>
    </source>
</evidence>
<feature type="compositionally biased region" description="Low complexity" evidence="9">
    <location>
        <begin position="801"/>
        <end position="835"/>
    </location>
</feature>
<dbReference type="PANTHER" id="PTHR43373:SF1">
    <property type="entry name" value="NA(+)_H(+) ANTIPORTER SUBUNIT A"/>
    <property type="match status" value="1"/>
</dbReference>
<feature type="transmembrane region" description="Helical" evidence="10">
    <location>
        <begin position="113"/>
        <end position="131"/>
    </location>
</feature>
<evidence type="ECO:0000256" key="4">
    <source>
        <dbReference type="ARBA" id="ARBA00022475"/>
    </source>
</evidence>
<dbReference type="PRINTS" id="PR01434">
    <property type="entry name" value="NADHDHGNASE5"/>
</dbReference>
<dbReference type="Pfam" id="PF00662">
    <property type="entry name" value="Proton_antipo_N"/>
    <property type="match status" value="1"/>
</dbReference>
<dbReference type="InterPro" id="IPR050616">
    <property type="entry name" value="CPA3_Na-H_Antiporter_A"/>
</dbReference>
<dbReference type="Pfam" id="PF13244">
    <property type="entry name" value="MbhD"/>
    <property type="match status" value="1"/>
</dbReference>
<dbReference type="InterPro" id="IPR025383">
    <property type="entry name" value="MrpA_C/MbhD"/>
</dbReference>
<evidence type="ECO:0000259" key="14">
    <source>
        <dbReference type="Pfam" id="PF20501"/>
    </source>
</evidence>
<evidence type="ECO:0000313" key="15">
    <source>
        <dbReference type="EMBL" id="VAW22420.1"/>
    </source>
</evidence>
<evidence type="ECO:0000259" key="11">
    <source>
        <dbReference type="Pfam" id="PF00361"/>
    </source>
</evidence>
<feature type="region of interest" description="Disordered" evidence="9">
    <location>
        <begin position="788"/>
        <end position="845"/>
    </location>
</feature>
<feature type="transmembrane region" description="Helical" evidence="10">
    <location>
        <begin position="6"/>
        <end position="25"/>
    </location>
</feature>
<feature type="transmembrane region" description="Helical" evidence="10">
    <location>
        <begin position="663"/>
        <end position="682"/>
    </location>
</feature>
<feature type="transmembrane region" description="Helical" evidence="10">
    <location>
        <begin position="580"/>
        <end position="600"/>
    </location>
</feature>
<dbReference type="GO" id="GO:0006811">
    <property type="term" value="P:monoatomic ion transport"/>
    <property type="evidence" value="ECO:0007669"/>
    <property type="project" value="UniProtKB-KW"/>
</dbReference>
<dbReference type="PANTHER" id="PTHR43373">
    <property type="entry name" value="NA(+)/H(+) ANTIPORTER SUBUNIT"/>
    <property type="match status" value="1"/>
</dbReference>
<accession>A0A3B0U0A7</accession>
<evidence type="ECO:0000256" key="9">
    <source>
        <dbReference type="SAM" id="MobiDB-lite"/>
    </source>
</evidence>
<keyword evidence="7" id="KW-0406">Ion transport</keyword>
<feature type="transmembrane region" description="Helical" evidence="10">
    <location>
        <begin position="78"/>
        <end position="101"/>
    </location>
</feature>
<feature type="domain" description="MrpA C-terminal/MbhD" evidence="13">
    <location>
        <begin position="621"/>
        <end position="684"/>
    </location>
</feature>
<feature type="transmembrane region" description="Helical" evidence="10">
    <location>
        <begin position="462"/>
        <end position="481"/>
    </location>
</feature>
<dbReference type="GO" id="GO:0005886">
    <property type="term" value="C:plasma membrane"/>
    <property type="evidence" value="ECO:0007669"/>
    <property type="project" value="UniProtKB-SubCell"/>
</dbReference>
<feature type="domain" description="NADH-Ubiquinone oxidoreductase (complex I) chain 5 N-terminal" evidence="12">
    <location>
        <begin position="71"/>
        <end position="115"/>
    </location>
</feature>
<feature type="domain" description="MrpA C-terminal/MbhE" evidence="14">
    <location>
        <begin position="698"/>
        <end position="776"/>
    </location>
</feature>
<feature type="transmembrane region" description="Helical" evidence="10">
    <location>
        <begin position="37"/>
        <end position="58"/>
    </location>
</feature>
<keyword evidence="4" id="KW-1003">Cell membrane</keyword>
<dbReference type="InterPro" id="IPR046806">
    <property type="entry name" value="MrpA_C/MbhE"/>
</dbReference>
<keyword evidence="3" id="KW-0050">Antiport</keyword>
<evidence type="ECO:0000259" key="13">
    <source>
        <dbReference type="Pfam" id="PF13244"/>
    </source>
</evidence>
<evidence type="ECO:0000256" key="6">
    <source>
        <dbReference type="ARBA" id="ARBA00022989"/>
    </source>
</evidence>
<feature type="transmembrane region" description="Helical" evidence="10">
    <location>
        <begin position="167"/>
        <end position="191"/>
    </location>
</feature>
<feature type="transmembrane region" description="Helical" evidence="10">
    <location>
        <begin position="373"/>
        <end position="396"/>
    </location>
</feature>
<feature type="transmembrane region" description="Helical" evidence="10">
    <location>
        <begin position="761"/>
        <end position="779"/>
    </location>
</feature>
<feature type="transmembrane region" description="Helical" evidence="10">
    <location>
        <begin position="703"/>
        <end position="723"/>
    </location>
</feature>
<keyword evidence="6 10" id="KW-1133">Transmembrane helix</keyword>
<feature type="transmembrane region" description="Helical" evidence="10">
    <location>
        <begin position="637"/>
        <end position="657"/>
    </location>
</feature>
<feature type="transmembrane region" description="Helical" evidence="10">
    <location>
        <begin position="416"/>
        <end position="441"/>
    </location>
</feature>
<dbReference type="GO" id="GO:0015297">
    <property type="term" value="F:antiporter activity"/>
    <property type="evidence" value="ECO:0007669"/>
    <property type="project" value="UniProtKB-KW"/>
</dbReference>
<keyword evidence="8 10" id="KW-0472">Membrane</keyword>
<comment type="subcellular location">
    <subcellularLocation>
        <location evidence="1">Cell membrane</location>
        <topology evidence="1">Multi-pass membrane protein</topology>
    </subcellularLocation>
</comment>
<keyword evidence="2" id="KW-0813">Transport</keyword>
<evidence type="ECO:0000256" key="1">
    <source>
        <dbReference type="ARBA" id="ARBA00004651"/>
    </source>
</evidence>
<feature type="transmembrane region" description="Helical" evidence="10">
    <location>
        <begin position="487"/>
        <end position="506"/>
    </location>
</feature>
<evidence type="ECO:0000256" key="2">
    <source>
        <dbReference type="ARBA" id="ARBA00022448"/>
    </source>
</evidence>
<evidence type="ECO:0000256" key="8">
    <source>
        <dbReference type="ARBA" id="ARBA00023136"/>
    </source>
</evidence>
<evidence type="ECO:0000256" key="10">
    <source>
        <dbReference type="SAM" id="Phobius"/>
    </source>
</evidence>